<dbReference type="eggNOG" id="COG4624">
    <property type="taxonomic scope" value="Bacteria"/>
</dbReference>
<dbReference type="RefSeq" id="WP_014855314.1">
    <property type="nucleotide sequence ID" value="NC_018178.1"/>
</dbReference>
<keyword evidence="3" id="KW-0479">Metal-binding</keyword>
<dbReference type="SUPFAM" id="SSF54292">
    <property type="entry name" value="2Fe-2S ferredoxin-like"/>
    <property type="match status" value="1"/>
</dbReference>
<dbReference type="GO" id="GO:0008901">
    <property type="term" value="F:ferredoxin hydrogenase activity"/>
    <property type="evidence" value="ECO:0007669"/>
    <property type="project" value="InterPro"/>
</dbReference>
<dbReference type="InterPro" id="IPR009016">
    <property type="entry name" value="Fe_hydrogenase"/>
</dbReference>
<evidence type="ECO:0000256" key="4">
    <source>
        <dbReference type="ARBA" id="ARBA00022737"/>
    </source>
</evidence>
<dbReference type="GO" id="GO:0051539">
    <property type="term" value="F:4 iron, 4 sulfur cluster binding"/>
    <property type="evidence" value="ECO:0007669"/>
    <property type="project" value="UniProtKB-KW"/>
</dbReference>
<dbReference type="HOGENOM" id="CLU_018240_2_1_10"/>
<dbReference type="Gene3D" id="4.10.260.20">
    <property type="entry name" value="Iron hydrogenase, small subunit"/>
    <property type="match status" value="1"/>
</dbReference>
<dbReference type="SMART" id="SM00929">
    <property type="entry name" value="NADH-G_4Fe-4S_3"/>
    <property type="match status" value="1"/>
</dbReference>
<comment type="cofactor">
    <cofactor evidence="1">
        <name>[4Fe-4S] cluster</name>
        <dbReference type="ChEBI" id="CHEBI:49883"/>
    </cofactor>
</comment>
<dbReference type="Proteomes" id="UP000009011">
    <property type="component" value="Chromosome"/>
</dbReference>
<proteinExistence type="predicted"/>
<dbReference type="Gene3D" id="3.40.950.10">
    <property type="entry name" value="Fe-only Hydrogenase (Larger Subunit), Chain L, domain 3"/>
    <property type="match status" value="1"/>
</dbReference>
<dbReference type="Pfam" id="PF01257">
    <property type="entry name" value="2Fe-2S_thioredx"/>
    <property type="match status" value="1"/>
</dbReference>
<dbReference type="Gene3D" id="3.40.50.1780">
    <property type="match status" value="1"/>
</dbReference>
<feature type="domain" description="4Fe-4S ferredoxin-type" evidence="8">
    <location>
        <begin position="182"/>
        <end position="210"/>
    </location>
</feature>
<dbReference type="OrthoDB" id="9798098at2"/>
<dbReference type="PANTHER" id="PTHR11615">
    <property type="entry name" value="NITRATE, FORMATE, IRON DEHYDROGENASE"/>
    <property type="match status" value="1"/>
</dbReference>
<protein>
    <submittedName>
        <fullName evidence="10">Fe-only hydrogenase, catalytic subunit alpha</fullName>
    </submittedName>
</protein>
<feature type="domain" description="2Fe-2S ferredoxin-type" evidence="7">
    <location>
        <begin position="1"/>
        <end position="79"/>
    </location>
</feature>
<evidence type="ECO:0000259" key="8">
    <source>
        <dbReference type="PROSITE" id="PS51379"/>
    </source>
</evidence>
<dbReference type="SUPFAM" id="SSF53920">
    <property type="entry name" value="Fe-only hydrogenase"/>
    <property type="match status" value="1"/>
</dbReference>
<accession>I6YTK6</accession>
<dbReference type="SMART" id="SM00902">
    <property type="entry name" value="Fe_hyd_SSU"/>
    <property type="match status" value="1"/>
</dbReference>
<dbReference type="STRING" id="1191523.MROS_0634"/>
<dbReference type="SUPFAM" id="SSF52833">
    <property type="entry name" value="Thioredoxin-like"/>
    <property type="match status" value="1"/>
</dbReference>
<dbReference type="KEGG" id="mro:MROS_0634"/>
<dbReference type="PATRIC" id="fig|1191523.3.peg.662"/>
<dbReference type="GO" id="GO:0042773">
    <property type="term" value="P:ATP synthesis coupled electron transport"/>
    <property type="evidence" value="ECO:0007669"/>
    <property type="project" value="InterPro"/>
</dbReference>
<dbReference type="CDD" id="cd02980">
    <property type="entry name" value="TRX_Fd_family"/>
    <property type="match status" value="1"/>
</dbReference>
<dbReference type="Gene3D" id="3.30.70.20">
    <property type="match status" value="1"/>
</dbReference>
<evidence type="ECO:0000313" key="11">
    <source>
        <dbReference type="Proteomes" id="UP000009011"/>
    </source>
</evidence>
<dbReference type="InterPro" id="IPR001041">
    <property type="entry name" value="2Fe-2S_ferredoxin-type"/>
</dbReference>
<keyword evidence="5" id="KW-0408">Iron</keyword>
<dbReference type="Pfam" id="PF10588">
    <property type="entry name" value="NADH-G_4Fe-4S_3"/>
    <property type="match status" value="1"/>
</dbReference>
<dbReference type="InterPro" id="IPR019574">
    <property type="entry name" value="NADH_UbQ_OxRdtase_Gsu_4Fe4S-bd"/>
</dbReference>
<dbReference type="AlphaFoldDB" id="I6YTK6"/>
<feature type="domain" description="4Fe-4S His(Cys)3-ligated-type" evidence="9">
    <location>
        <begin position="79"/>
        <end position="118"/>
    </location>
</feature>
<dbReference type="InterPro" id="IPR017896">
    <property type="entry name" value="4Fe4S_Fe-S-bd"/>
</dbReference>
<dbReference type="Gene3D" id="3.10.20.740">
    <property type="match status" value="1"/>
</dbReference>
<evidence type="ECO:0000259" key="9">
    <source>
        <dbReference type="PROSITE" id="PS51839"/>
    </source>
</evidence>
<dbReference type="InterPro" id="IPR050340">
    <property type="entry name" value="Cytosolic_Fe-S_CAF"/>
</dbReference>
<dbReference type="InterPro" id="IPR036991">
    <property type="entry name" value="Fe_hydrogenase_ssu_sf"/>
</dbReference>
<dbReference type="InterPro" id="IPR036010">
    <property type="entry name" value="2Fe-2S_ferredoxin-like_sf"/>
</dbReference>
<dbReference type="eggNOG" id="COG3383">
    <property type="taxonomic scope" value="Bacteria"/>
</dbReference>
<dbReference type="Pfam" id="PF02906">
    <property type="entry name" value="Fe_hyd_lg_C"/>
    <property type="match status" value="1"/>
</dbReference>
<sequence>MENNFLYVNGEKVEFGNERNLLEVIRKTNIEIPTFCYHSELSIYGACRMCVVDIDGRGIVTSCTTKPQPGMKVKTHTSEVRKIRKIALELILANHDRNCTSCVKSDTCKLQKLSNDLGVNEIRFKEREIRFDLDKSSDALIRDPNKCILCGDCVRACGEIQGIGVIDFVKRGEKAAVMPAFGKELANVDCVDCGQCARVCPTASITPKYEVDKVWKEIENPDKVVVAQIAPAVRVAIGELFGFKPGALLTGQIVNALKMIGFDKVFDTSFAADLTVIEEANEFIQRKQEDYKLPLFTSCCPGWVKFVEYYHPELITNLSSCKSPQQMFGSVAKEILPELLNIKKENLAVVSIMPCTAKKAEAKRPEFNHGGIKEVDYVLTTVELAAMIKEAGIKFENLTPEPLDMPMGFKSGAGVIFGNSGGVSEAVARYAYEKLTGQKLFDFEFKQLRGSDALRTAELELNGTKIRMAIVSGLKNASELIKKLKNKEAEYDIIEVMACPGGCIAGAGQPYTTESDNKCKRASALYESDKTLQLHKSQDNPYVSELYSSLLGEPNSRKAHSLLHTKYYNRRRITPENLIKLADNDSKKLTVEVCVGTNCYVKGSQKIISEVLNYIEKKGLSNAVAVKATFCMEKCNEGPNVKLAGETMNTTDSDEIIKLIKEKLNLTQEINY</sequence>
<dbReference type="Pfam" id="PF12838">
    <property type="entry name" value="Fer4_7"/>
    <property type="match status" value="1"/>
</dbReference>
<gene>
    <name evidence="10" type="ordered locus">MROS_0634</name>
</gene>
<dbReference type="InterPro" id="IPR036249">
    <property type="entry name" value="Thioredoxin-like_sf"/>
</dbReference>
<evidence type="ECO:0000256" key="2">
    <source>
        <dbReference type="ARBA" id="ARBA00022485"/>
    </source>
</evidence>
<dbReference type="InterPro" id="IPR017900">
    <property type="entry name" value="4Fe4S_Fe_S_CS"/>
</dbReference>
<dbReference type="SUPFAM" id="SSF54862">
    <property type="entry name" value="4Fe-4S ferredoxins"/>
    <property type="match status" value="1"/>
</dbReference>
<dbReference type="Pfam" id="PF02256">
    <property type="entry name" value="Fe_hyd_SSU"/>
    <property type="match status" value="1"/>
</dbReference>
<dbReference type="PROSITE" id="PS51379">
    <property type="entry name" value="4FE4S_FER_2"/>
    <property type="match status" value="2"/>
</dbReference>
<dbReference type="InterPro" id="IPR013352">
    <property type="entry name" value="Fe_hydrogenase_subset"/>
</dbReference>
<keyword evidence="6" id="KW-0411">Iron-sulfur</keyword>
<dbReference type="CDD" id="cd00207">
    <property type="entry name" value="fer2"/>
    <property type="match status" value="1"/>
</dbReference>
<dbReference type="InterPro" id="IPR000283">
    <property type="entry name" value="NADH_UbQ_OxRdtase_75kDa_su_CS"/>
</dbReference>
<dbReference type="NCBIfam" id="TIGR02512">
    <property type="entry name" value="FeFe_hydrog_A"/>
    <property type="match status" value="1"/>
</dbReference>
<dbReference type="PROSITE" id="PS00641">
    <property type="entry name" value="COMPLEX1_75K_1"/>
    <property type="match status" value="1"/>
</dbReference>
<evidence type="ECO:0000256" key="3">
    <source>
        <dbReference type="ARBA" id="ARBA00022723"/>
    </source>
</evidence>
<dbReference type="FunFam" id="3.30.70.20:FF:000035">
    <property type="entry name" value="Iron hydrogenase 1"/>
    <property type="match status" value="1"/>
</dbReference>
<name>I6YTK6_MELRP</name>
<dbReference type="PROSITE" id="PS51839">
    <property type="entry name" value="4FE4S_HC3"/>
    <property type="match status" value="1"/>
</dbReference>
<evidence type="ECO:0000256" key="1">
    <source>
        <dbReference type="ARBA" id="ARBA00001966"/>
    </source>
</evidence>
<keyword evidence="11" id="KW-1185">Reference proteome</keyword>
<dbReference type="GO" id="GO:0008137">
    <property type="term" value="F:NADH dehydrogenase (ubiquinone) activity"/>
    <property type="evidence" value="ECO:0007669"/>
    <property type="project" value="InterPro"/>
</dbReference>
<dbReference type="EMBL" id="CP003557">
    <property type="protein sequence ID" value="AFN73877.1"/>
    <property type="molecule type" value="Genomic_DNA"/>
</dbReference>
<evidence type="ECO:0000256" key="5">
    <source>
        <dbReference type="ARBA" id="ARBA00023004"/>
    </source>
</evidence>
<dbReference type="GO" id="GO:0016020">
    <property type="term" value="C:membrane"/>
    <property type="evidence" value="ECO:0007669"/>
    <property type="project" value="InterPro"/>
</dbReference>
<evidence type="ECO:0000313" key="10">
    <source>
        <dbReference type="EMBL" id="AFN73877.1"/>
    </source>
</evidence>
<reference evidence="10 11" key="1">
    <citation type="journal article" date="2013" name="PLoS ONE">
        <title>Genomic analysis of Melioribacter roseus, facultatively anaerobic organotrophic bacterium representing a novel deep lineage within Bacteriodetes/Chlorobi group.</title>
        <authorList>
            <person name="Kadnikov V.V."/>
            <person name="Mardanov A.V."/>
            <person name="Podosokorskaya O.A."/>
            <person name="Gavrilov S.N."/>
            <person name="Kublanov I.V."/>
            <person name="Beletsky A.V."/>
            <person name="Bonch-Osmolovskaya E.A."/>
            <person name="Ravin N.V."/>
        </authorList>
    </citation>
    <scope>NUCLEOTIDE SEQUENCE [LARGE SCALE GENOMIC DNA]</scope>
    <source>
        <strain evidence="11">JCM 17771 / P3M-2</strain>
    </source>
</reference>
<evidence type="ECO:0000259" key="7">
    <source>
        <dbReference type="PROSITE" id="PS51085"/>
    </source>
</evidence>
<dbReference type="GO" id="GO:0005506">
    <property type="term" value="F:iron ion binding"/>
    <property type="evidence" value="ECO:0007669"/>
    <property type="project" value="InterPro"/>
</dbReference>
<dbReference type="InterPro" id="IPR003149">
    <property type="entry name" value="Fe_hydrogenase_ssu"/>
</dbReference>
<dbReference type="Gene3D" id="3.40.30.10">
    <property type="entry name" value="Glutaredoxin"/>
    <property type="match status" value="1"/>
</dbReference>
<keyword evidence="2" id="KW-0004">4Fe-4S</keyword>
<keyword evidence="4" id="KW-0677">Repeat</keyword>
<feature type="domain" description="4Fe-4S ferredoxin-type" evidence="8">
    <location>
        <begin position="138"/>
        <end position="168"/>
    </location>
</feature>
<dbReference type="eggNOG" id="COG1905">
    <property type="taxonomic scope" value="Bacteria"/>
</dbReference>
<dbReference type="Pfam" id="PF13510">
    <property type="entry name" value="Fer2_4"/>
    <property type="match status" value="1"/>
</dbReference>
<evidence type="ECO:0000256" key="6">
    <source>
        <dbReference type="ARBA" id="ARBA00023014"/>
    </source>
</evidence>
<organism evidence="10 11">
    <name type="scientific">Melioribacter roseus (strain DSM 23840 / JCM 17771 / VKM B-2668 / P3M-2)</name>
    <dbReference type="NCBI Taxonomy" id="1191523"/>
    <lineage>
        <taxon>Bacteria</taxon>
        <taxon>Pseudomonadati</taxon>
        <taxon>Ignavibacteriota</taxon>
        <taxon>Ignavibacteria</taxon>
        <taxon>Ignavibacteriales</taxon>
        <taxon>Melioribacteraceae</taxon>
        <taxon>Melioribacter</taxon>
    </lineage>
</organism>
<dbReference type="PROSITE" id="PS51085">
    <property type="entry name" value="2FE2S_FER_2"/>
    <property type="match status" value="1"/>
</dbReference>
<dbReference type="PROSITE" id="PS00198">
    <property type="entry name" value="4FE4S_FER_1"/>
    <property type="match status" value="2"/>
</dbReference>
<dbReference type="InterPro" id="IPR004108">
    <property type="entry name" value="Fe_hydrogenase_lsu_C"/>
</dbReference>